<dbReference type="STRING" id="1245745.A0A0A2V858"/>
<organism evidence="1 2">
    <name type="scientific">Beauveria bassiana D1-5</name>
    <dbReference type="NCBI Taxonomy" id="1245745"/>
    <lineage>
        <taxon>Eukaryota</taxon>
        <taxon>Fungi</taxon>
        <taxon>Dikarya</taxon>
        <taxon>Ascomycota</taxon>
        <taxon>Pezizomycotina</taxon>
        <taxon>Sordariomycetes</taxon>
        <taxon>Hypocreomycetidae</taxon>
        <taxon>Hypocreales</taxon>
        <taxon>Cordycipitaceae</taxon>
        <taxon>Beauveria</taxon>
    </lineage>
</organism>
<dbReference type="HOGENOM" id="CLU_2108610_0_0_1"/>
<evidence type="ECO:0000313" key="1">
    <source>
        <dbReference type="EMBL" id="KGQ02537.1"/>
    </source>
</evidence>
<dbReference type="PANTHER" id="PTHR47785:SF4">
    <property type="entry name" value="ZN(II)2CYS6 TRANSCRIPTION FACTOR (EUROFUNG)"/>
    <property type="match status" value="1"/>
</dbReference>
<name>A0A0A2V858_BEABA</name>
<dbReference type="AlphaFoldDB" id="A0A0A2V858"/>
<sequence>MFRAEVEAPQLLVFARKAINALIESTRAFHGLGEKRPIITNVFGTAHAQWGNLLVLSAAFKDPIMGRYIDEKLLRHLFPETIRFLRQSATATSSLRIDMHILEGIQKDFWGIETS</sequence>
<dbReference type="EMBL" id="ANFO01001478">
    <property type="protein sequence ID" value="KGQ02537.1"/>
    <property type="molecule type" value="Genomic_DNA"/>
</dbReference>
<proteinExistence type="predicted"/>
<comment type="caution">
    <text evidence="1">The sequence shown here is derived from an EMBL/GenBank/DDBJ whole genome shotgun (WGS) entry which is preliminary data.</text>
</comment>
<dbReference type="PANTHER" id="PTHR47785">
    <property type="entry name" value="ZN(II)2CYS6 TRANSCRIPTION FACTOR (EUROFUNG)-RELATED-RELATED"/>
    <property type="match status" value="1"/>
</dbReference>
<accession>A0A0A2V858</accession>
<evidence type="ECO:0000313" key="2">
    <source>
        <dbReference type="Proteomes" id="UP000030106"/>
    </source>
</evidence>
<gene>
    <name evidence="1" type="ORF">BBAD15_g12250</name>
</gene>
<dbReference type="InterPro" id="IPR053181">
    <property type="entry name" value="EcdB-like_regulator"/>
</dbReference>
<dbReference type="Proteomes" id="UP000030106">
    <property type="component" value="Unassembled WGS sequence"/>
</dbReference>
<reference evidence="1 2" key="1">
    <citation type="submission" date="2012-10" db="EMBL/GenBank/DDBJ databases">
        <title>Genome sequencing and analysis of entomopathogenic fungi Beauveria bassiana D1-5.</title>
        <authorList>
            <person name="Li Q."/>
            <person name="Wang L."/>
            <person name="Zhang Z."/>
            <person name="Wang Q."/>
            <person name="Ren J."/>
            <person name="Wang M."/>
            <person name="Xu W."/>
            <person name="Wang J."/>
            <person name="Lu Y."/>
            <person name="Du Q."/>
            <person name="Sun Z."/>
        </authorList>
    </citation>
    <scope>NUCLEOTIDE SEQUENCE [LARGE SCALE GENOMIC DNA]</scope>
    <source>
        <strain evidence="1 2">D1-5</strain>
    </source>
</reference>
<protein>
    <submittedName>
        <fullName evidence="1">Uncharacterized protein</fullName>
    </submittedName>
</protein>